<name>A0ABD1TAF3_9LAMI</name>
<dbReference type="Proteomes" id="UP001604277">
    <property type="component" value="Unassembled WGS sequence"/>
</dbReference>
<proteinExistence type="predicted"/>
<feature type="compositionally biased region" description="Basic residues" evidence="1">
    <location>
        <begin position="7"/>
        <end position="17"/>
    </location>
</feature>
<protein>
    <submittedName>
        <fullName evidence="2">Uncharacterized protein</fullName>
    </submittedName>
</protein>
<evidence type="ECO:0000313" key="3">
    <source>
        <dbReference type="Proteomes" id="UP001604277"/>
    </source>
</evidence>
<keyword evidence="3" id="KW-1185">Reference proteome</keyword>
<dbReference type="AlphaFoldDB" id="A0ABD1TAF3"/>
<comment type="caution">
    <text evidence="2">The sequence shown here is derived from an EMBL/GenBank/DDBJ whole genome shotgun (WGS) entry which is preliminary data.</text>
</comment>
<sequence>MFTQNQTKRREKTKKSQNKLGAFDDPGPHLRLTSLSGGRNLSGGVSRRVYLSVVTVGYHACGKSSGITTYYQTRQLSSSKKFGRRLVSIEVLRRAPKLYGPSIFRLSTSNAKMGSLRCRPSWAIYVGRLAGLSKLNARLGSLRCRPSWALYVRRLAMLSTSNARLGSLHCRHRWALYV</sequence>
<evidence type="ECO:0000256" key="1">
    <source>
        <dbReference type="SAM" id="MobiDB-lite"/>
    </source>
</evidence>
<dbReference type="EMBL" id="JBFOLJ010000009">
    <property type="protein sequence ID" value="KAL2509702.1"/>
    <property type="molecule type" value="Genomic_DNA"/>
</dbReference>
<evidence type="ECO:0000313" key="2">
    <source>
        <dbReference type="EMBL" id="KAL2509702.1"/>
    </source>
</evidence>
<accession>A0ABD1TAF3</accession>
<reference evidence="3" key="1">
    <citation type="submission" date="2024-07" db="EMBL/GenBank/DDBJ databases">
        <title>Two chromosome-level genome assemblies of Korean endemic species Abeliophyllum distichum and Forsythia ovata (Oleaceae).</title>
        <authorList>
            <person name="Jang H."/>
        </authorList>
    </citation>
    <scope>NUCLEOTIDE SEQUENCE [LARGE SCALE GENOMIC DNA]</scope>
</reference>
<feature type="region of interest" description="Disordered" evidence="1">
    <location>
        <begin position="1"/>
        <end position="28"/>
    </location>
</feature>
<organism evidence="2 3">
    <name type="scientific">Forsythia ovata</name>
    <dbReference type="NCBI Taxonomy" id="205694"/>
    <lineage>
        <taxon>Eukaryota</taxon>
        <taxon>Viridiplantae</taxon>
        <taxon>Streptophyta</taxon>
        <taxon>Embryophyta</taxon>
        <taxon>Tracheophyta</taxon>
        <taxon>Spermatophyta</taxon>
        <taxon>Magnoliopsida</taxon>
        <taxon>eudicotyledons</taxon>
        <taxon>Gunneridae</taxon>
        <taxon>Pentapetalae</taxon>
        <taxon>asterids</taxon>
        <taxon>lamiids</taxon>
        <taxon>Lamiales</taxon>
        <taxon>Oleaceae</taxon>
        <taxon>Forsythieae</taxon>
        <taxon>Forsythia</taxon>
    </lineage>
</organism>
<gene>
    <name evidence="2" type="ORF">Fot_33349</name>
</gene>